<dbReference type="OrthoDB" id="4153866at2759"/>
<dbReference type="SUPFAM" id="SSF51695">
    <property type="entry name" value="PLC-like phosphodiesterases"/>
    <property type="match status" value="1"/>
</dbReference>
<proteinExistence type="inferred from homology"/>
<dbReference type="AlphaFoldDB" id="A0A6A6ITG4"/>
<evidence type="ECO:0000256" key="2">
    <source>
        <dbReference type="ARBA" id="ARBA00014286"/>
    </source>
</evidence>
<evidence type="ECO:0000313" key="4">
    <source>
        <dbReference type="EMBL" id="KAF2253619.1"/>
    </source>
</evidence>
<dbReference type="EMBL" id="ML987191">
    <property type="protein sequence ID" value="KAF2253619.1"/>
    <property type="molecule type" value="Genomic_DNA"/>
</dbReference>
<accession>A0A6A6ITG4</accession>
<dbReference type="PANTHER" id="PTHR31571:SF1">
    <property type="entry name" value="ALTERED INHERITANCE OF MITOCHONDRIA PROTEIN 6"/>
    <property type="match status" value="1"/>
</dbReference>
<dbReference type="GeneID" id="54574137"/>
<evidence type="ECO:0000256" key="1">
    <source>
        <dbReference type="ARBA" id="ARBA00008858"/>
    </source>
</evidence>
<reference evidence="4" key="1">
    <citation type="journal article" date="2020" name="Stud. Mycol.">
        <title>101 Dothideomycetes genomes: a test case for predicting lifestyles and emergence of pathogens.</title>
        <authorList>
            <person name="Haridas S."/>
            <person name="Albert R."/>
            <person name="Binder M."/>
            <person name="Bloem J."/>
            <person name="Labutti K."/>
            <person name="Salamov A."/>
            <person name="Andreopoulos B."/>
            <person name="Baker S."/>
            <person name="Barry K."/>
            <person name="Bills G."/>
            <person name="Bluhm B."/>
            <person name="Cannon C."/>
            <person name="Castanera R."/>
            <person name="Culley D."/>
            <person name="Daum C."/>
            <person name="Ezra D."/>
            <person name="Gonzalez J."/>
            <person name="Henrissat B."/>
            <person name="Kuo A."/>
            <person name="Liang C."/>
            <person name="Lipzen A."/>
            <person name="Lutzoni F."/>
            <person name="Magnuson J."/>
            <person name="Mondo S."/>
            <person name="Nolan M."/>
            <person name="Ohm R."/>
            <person name="Pangilinan J."/>
            <person name="Park H.-J."/>
            <person name="Ramirez L."/>
            <person name="Alfaro M."/>
            <person name="Sun H."/>
            <person name="Tritt A."/>
            <person name="Yoshinaga Y."/>
            <person name="Zwiers L.-H."/>
            <person name="Turgeon B."/>
            <person name="Goodwin S."/>
            <person name="Spatafora J."/>
            <person name="Crous P."/>
            <person name="Grigoriev I."/>
        </authorList>
    </citation>
    <scope>NUCLEOTIDE SEQUENCE</scope>
    <source>
        <strain evidence="4">CBS 122368</strain>
    </source>
</reference>
<comment type="similarity">
    <text evidence="1">Belongs to the AIM6 family.</text>
</comment>
<feature type="chain" id="PRO_5025401579" description="Altered inheritance of mitochondria protein 6" evidence="3">
    <location>
        <begin position="19"/>
        <end position="450"/>
    </location>
</feature>
<protein>
    <recommendedName>
        <fullName evidence="2">Altered inheritance of mitochondria protein 6</fullName>
    </recommendedName>
</protein>
<sequence>MKGALLAAVAIIFSTSQGAPIERRDSDYISSCGNTWMAINDVKTNHGAIGRVGFNAAVNSFCGKAAGQKLGGKKYLSMATRVWFSYGGDPETTGINGYVYFEIHNKQDSDHVVDGEKCKEHLKKLSAEDSKCYGKDNKDTKGGTFQVGNSDVSYHALANKVPPTFDSVDKTVVLDGAISALGDGDKGNTLDPFPTYAFNDITPVPCHSHNDYTRDTALYSALSAGCTSVEADIWVHGDKLTVGHTDPGANGPTLQDLYLNPLQKLIDERQAVFPTKPEQALSLLIDFKGNSDQTWDKLVAALTPLRDAGHLSHYDGSFKQGLVTVIASGNAIQDSDVPSPIAKALDPASNPSRSIFVDARINKDMSKFDSSNSYYASASFKDAVQGSSSAISGANLQKLRDQVKAAHDKGLLVRYWDIPSEGLWQQLVDEGVDRLNVDDLQDVAGLDWHL</sequence>
<feature type="signal peptide" evidence="3">
    <location>
        <begin position="1"/>
        <end position="18"/>
    </location>
</feature>
<keyword evidence="5" id="KW-1185">Reference proteome</keyword>
<dbReference type="Proteomes" id="UP000800094">
    <property type="component" value="Unassembled WGS sequence"/>
</dbReference>
<dbReference type="InterPro" id="IPR051236">
    <property type="entry name" value="HAT_RTT109-like"/>
</dbReference>
<dbReference type="GO" id="GO:0008081">
    <property type="term" value="F:phosphoric diester hydrolase activity"/>
    <property type="evidence" value="ECO:0007669"/>
    <property type="project" value="InterPro"/>
</dbReference>
<dbReference type="GO" id="GO:0006629">
    <property type="term" value="P:lipid metabolic process"/>
    <property type="evidence" value="ECO:0007669"/>
    <property type="project" value="InterPro"/>
</dbReference>
<dbReference type="Gene3D" id="3.20.20.190">
    <property type="entry name" value="Phosphatidylinositol (PI) phosphodiesterase"/>
    <property type="match status" value="1"/>
</dbReference>
<dbReference type="PANTHER" id="PTHR31571">
    <property type="entry name" value="ALTERED INHERITANCE OF MITOCHONDRIA PROTEIN 6"/>
    <property type="match status" value="1"/>
</dbReference>
<evidence type="ECO:0000313" key="5">
    <source>
        <dbReference type="Proteomes" id="UP000800094"/>
    </source>
</evidence>
<keyword evidence="3" id="KW-0732">Signal</keyword>
<organism evidence="4 5">
    <name type="scientific">Trematosphaeria pertusa</name>
    <dbReference type="NCBI Taxonomy" id="390896"/>
    <lineage>
        <taxon>Eukaryota</taxon>
        <taxon>Fungi</taxon>
        <taxon>Dikarya</taxon>
        <taxon>Ascomycota</taxon>
        <taxon>Pezizomycotina</taxon>
        <taxon>Dothideomycetes</taxon>
        <taxon>Pleosporomycetidae</taxon>
        <taxon>Pleosporales</taxon>
        <taxon>Massarineae</taxon>
        <taxon>Trematosphaeriaceae</taxon>
        <taxon>Trematosphaeria</taxon>
    </lineage>
</organism>
<name>A0A6A6ITG4_9PLEO</name>
<dbReference type="InterPro" id="IPR017946">
    <property type="entry name" value="PLC-like_Pdiesterase_TIM-brl"/>
</dbReference>
<gene>
    <name evidence="4" type="ORF">BU26DRAFT_226471</name>
</gene>
<evidence type="ECO:0000256" key="3">
    <source>
        <dbReference type="SAM" id="SignalP"/>
    </source>
</evidence>
<dbReference type="RefSeq" id="XP_033688623.1">
    <property type="nucleotide sequence ID" value="XM_033820807.1"/>
</dbReference>